<reference evidence="1 2" key="1">
    <citation type="submission" date="2022-08" db="EMBL/GenBank/DDBJ databases">
        <authorList>
            <person name="Zeman M."/>
            <person name="Kubasova T."/>
        </authorList>
    </citation>
    <scope>NUCLEOTIDE SEQUENCE [LARGE SCALE GENOMIC DNA]</scope>
    <source>
        <strain evidence="1 2">ET62</strain>
    </source>
</reference>
<evidence type="ECO:0000313" key="1">
    <source>
        <dbReference type="EMBL" id="MCR8873536.1"/>
    </source>
</evidence>
<keyword evidence="2" id="KW-1185">Reference proteome</keyword>
<organism evidence="1 2">
    <name type="scientific">Phocaeicola barnesiae</name>
    <dbReference type="NCBI Taxonomy" id="376804"/>
    <lineage>
        <taxon>Bacteria</taxon>
        <taxon>Pseudomonadati</taxon>
        <taxon>Bacteroidota</taxon>
        <taxon>Bacteroidia</taxon>
        <taxon>Bacteroidales</taxon>
        <taxon>Bacteroidaceae</taxon>
        <taxon>Phocaeicola</taxon>
    </lineage>
</organism>
<comment type="caution">
    <text evidence="1">The sequence shown here is derived from an EMBL/GenBank/DDBJ whole genome shotgun (WGS) entry which is preliminary data.</text>
</comment>
<sequence length="211" mass="24775">MRKIQKQPEPREWTEYRLTPGAHYEASSELRQALLEEQGCLCAYCMRRIPVHDVNSNETTRIDHVLSRRNHPELQLSYSNMVVCCPGAINTSFHCDKQKGENDVTFNLFGDHFFDTLSYSSKDGKLQSSDAESNRQINTLLNLNHALLKRNRLETLRGVIRMLDRMGWTVSTMRHQIDTWDNKDQQGRYKPYNGIVVWFLKKKMRQVDNRI</sequence>
<evidence type="ECO:0008006" key="3">
    <source>
        <dbReference type="Google" id="ProtNLM"/>
    </source>
</evidence>
<dbReference type="RefSeq" id="WP_258335591.1">
    <property type="nucleotide sequence ID" value="NZ_JANRHJ010000005.1"/>
</dbReference>
<name>A0AAW5N563_9BACT</name>
<dbReference type="AlphaFoldDB" id="A0AAW5N563"/>
<protein>
    <recommendedName>
        <fullName evidence="3">TIGR02646 family protein</fullName>
    </recommendedName>
</protein>
<proteinExistence type="predicted"/>
<accession>A0AAW5N563</accession>
<gene>
    <name evidence="1" type="ORF">NW209_05810</name>
</gene>
<dbReference type="Proteomes" id="UP001204579">
    <property type="component" value="Unassembled WGS sequence"/>
</dbReference>
<dbReference type="Gene3D" id="1.10.30.50">
    <property type="match status" value="1"/>
</dbReference>
<evidence type="ECO:0000313" key="2">
    <source>
        <dbReference type="Proteomes" id="UP001204579"/>
    </source>
</evidence>
<dbReference type="EMBL" id="JANRHJ010000005">
    <property type="protein sequence ID" value="MCR8873536.1"/>
    <property type="molecule type" value="Genomic_DNA"/>
</dbReference>